<organism evidence="6 7">
    <name type="scientific">Ensifer adhaerens</name>
    <name type="common">Sinorhizobium morelense</name>
    <dbReference type="NCBI Taxonomy" id="106592"/>
    <lineage>
        <taxon>Bacteria</taxon>
        <taxon>Pseudomonadati</taxon>
        <taxon>Pseudomonadota</taxon>
        <taxon>Alphaproteobacteria</taxon>
        <taxon>Hyphomicrobiales</taxon>
        <taxon>Rhizobiaceae</taxon>
        <taxon>Sinorhizobium/Ensifer group</taxon>
        <taxon>Ensifer</taxon>
    </lineage>
</organism>
<dbReference type="RefSeq" id="WP_053251613.1">
    <property type="nucleotide sequence ID" value="NZ_LGAP01000023.1"/>
</dbReference>
<dbReference type="Gene3D" id="1.10.10.10">
    <property type="entry name" value="Winged helix-like DNA-binding domain superfamily/Winged helix DNA-binding domain"/>
    <property type="match status" value="1"/>
</dbReference>
<dbReference type="OrthoDB" id="9793571at2"/>
<evidence type="ECO:0000313" key="7">
    <source>
        <dbReference type="Proteomes" id="UP000037425"/>
    </source>
</evidence>
<keyword evidence="4" id="KW-0804">Transcription</keyword>
<dbReference type="AlphaFoldDB" id="A0A0L8BK30"/>
<dbReference type="PANTHER" id="PTHR30537:SF58">
    <property type="entry name" value="HTH-TYPE TRANSCRIPTIONAL REGULATOR PERR"/>
    <property type="match status" value="1"/>
</dbReference>
<proteinExistence type="inferred from homology"/>
<dbReference type="InterPro" id="IPR005119">
    <property type="entry name" value="LysR_subst-bd"/>
</dbReference>
<reference evidence="7" key="1">
    <citation type="submission" date="2015-07" db="EMBL/GenBank/DDBJ databases">
        <title>Whole genome sequence of an Ensifer adhaerens strain isolated from a cave pool in the Wind Cave National Park.</title>
        <authorList>
            <person name="Eng W.W.H."/>
            <person name="Gan H.M."/>
            <person name="Barton H.A."/>
            <person name="Savka M.A."/>
        </authorList>
    </citation>
    <scope>NUCLEOTIDE SEQUENCE [LARGE SCALE GENOMIC DNA]</scope>
    <source>
        <strain evidence="7">SD006</strain>
    </source>
</reference>
<dbReference type="PATRIC" id="fig|106592.7.peg.3862"/>
<sequence length="300" mass="33485">MRKMPSLKSLQAFEAAARRGSFAAAANELHVTASAISHQIRFLEQEVGVSLFHRNTRTIALTDAGQSYFQSVSESFSTIEAATRDIERHGKSDILTVHTVPSFAAQWLMPRLARFSAQHGSIDVRLYASADPVDLNAGLVDVDIRYGSVLPTRGVVTLPLPEEAIMPFCSPDVIAHAPHPLQEPADLRHHTLIHSEVNLLSWRGWSKRHGDIPLDFDRGPRFDRSFMAISAAVDGQGICLESHLLVERELQTGRLVPLFESAREMIGCHSMSMLKAKQNVPKIKAFQNWILDELMRSKYQ</sequence>
<dbReference type="InterPro" id="IPR058163">
    <property type="entry name" value="LysR-type_TF_proteobact-type"/>
</dbReference>
<evidence type="ECO:0000256" key="4">
    <source>
        <dbReference type="ARBA" id="ARBA00023163"/>
    </source>
</evidence>
<protein>
    <submittedName>
        <fullName evidence="6">LysR family transcriptional regulator</fullName>
    </submittedName>
</protein>
<evidence type="ECO:0000313" key="6">
    <source>
        <dbReference type="EMBL" id="KOF15012.1"/>
    </source>
</evidence>
<dbReference type="Pfam" id="PF03466">
    <property type="entry name" value="LysR_substrate"/>
    <property type="match status" value="1"/>
</dbReference>
<feature type="domain" description="HTH lysR-type" evidence="5">
    <location>
        <begin position="5"/>
        <end position="62"/>
    </location>
</feature>
<evidence type="ECO:0000256" key="1">
    <source>
        <dbReference type="ARBA" id="ARBA00009437"/>
    </source>
</evidence>
<name>A0A0L8BK30_ENSAD</name>
<dbReference type="PROSITE" id="PS50931">
    <property type="entry name" value="HTH_LYSR"/>
    <property type="match status" value="1"/>
</dbReference>
<dbReference type="EMBL" id="LGAP01000023">
    <property type="protein sequence ID" value="KOF15012.1"/>
    <property type="molecule type" value="Genomic_DNA"/>
</dbReference>
<dbReference type="Gene3D" id="3.40.190.10">
    <property type="entry name" value="Periplasmic binding protein-like II"/>
    <property type="match status" value="2"/>
</dbReference>
<dbReference type="SUPFAM" id="SSF53850">
    <property type="entry name" value="Periplasmic binding protein-like II"/>
    <property type="match status" value="1"/>
</dbReference>
<dbReference type="FunFam" id="1.10.10.10:FF:000038">
    <property type="entry name" value="Glycine cleavage system transcriptional activator"/>
    <property type="match status" value="1"/>
</dbReference>
<dbReference type="NCBIfam" id="NF008352">
    <property type="entry name" value="PRK11139.1"/>
    <property type="match status" value="1"/>
</dbReference>
<dbReference type="GO" id="GO:0006351">
    <property type="term" value="P:DNA-templated transcription"/>
    <property type="evidence" value="ECO:0007669"/>
    <property type="project" value="TreeGrafter"/>
</dbReference>
<dbReference type="GO" id="GO:0043565">
    <property type="term" value="F:sequence-specific DNA binding"/>
    <property type="evidence" value="ECO:0007669"/>
    <property type="project" value="TreeGrafter"/>
</dbReference>
<evidence type="ECO:0000256" key="2">
    <source>
        <dbReference type="ARBA" id="ARBA00023015"/>
    </source>
</evidence>
<evidence type="ECO:0000259" key="5">
    <source>
        <dbReference type="PROSITE" id="PS50931"/>
    </source>
</evidence>
<dbReference type="InterPro" id="IPR000847">
    <property type="entry name" value="LysR_HTH_N"/>
</dbReference>
<dbReference type="SUPFAM" id="SSF46785">
    <property type="entry name" value="Winged helix' DNA-binding domain"/>
    <property type="match status" value="1"/>
</dbReference>
<dbReference type="InterPro" id="IPR036390">
    <property type="entry name" value="WH_DNA-bd_sf"/>
</dbReference>
<accession>A0A0L8BK30</accession>
<dbReference type="PANTHER" id="PTHR30537">
    <property type="entry name" value="HTH-TYPE TRANSCRIPTIONAL REGULATOR"/>
    <property type="match status" value="1"/>
</dbReference>
<dbReference type="PRINTS" id="PR00039">
    <property type="entry name" value="HTHLYSR"/>
</dbReference>
<dbReference type="Pfam" id="PF00126">
    <property type="entry name" value="HTH_1"/>
    <property type="match status" value="1"/>
</dbReference>
<keyword evidence="2" id="KW-0805">Transcription regulation</keyword>
<keyword evidence="3" id="KW-0238">DNA-binding</keyword>
<gene>
    <name evidence="6" type="ORF">AC244_25515</name>
</gene>
<comment type="caution">
    <text evidence="6">The sequence shown here is derived from an EMBL/GenBank/DDBJ whole genome shotgun (WGS) entry which is preliminary data.</text>
</comment>
<dbReference type="FunFam" id="3.40.190.10:FF:000017">
    <property type="entry name" value="Glycine cleavage system transcriptional activator"/>
    <property type="match status" value="1"/>
</dbReference>
<evidence type="ECO:0000256" key="3">
    <source>
        <dbReference type="ARBA" id="ARBA00023125"/>
    </source>
</evidence>
<dbReference type="CDD" id="cd08432">
    <property type="entry name" value="PBP2_GcdR_TrpI_HvrB_AmpR_like"/>
    <property type="match status" value="1"/>
</dbReference>
<dbReference type="InterPro" id="IPR036388">
    <property type="entry name" value="WH-like_DNA-bd_sf"/>
</dbReference>
<dbReference type="GO" id="GO:0003700">
    <property type="term" value="F:DNA-binding transcription factor activity"/>
    <property type="evidence" value="ECO:0007669"/>
    <property type="project" value="InterPro"/>
</dbReference>
<dbReference type="Proteomes" id="UP000037425">
    <property type="component" value="Unassembled WGS sequence"/>
</dbReference>
<comment type="similarity">
    <text evidence="1">Belongs to the LysR transcriptional regulatory family.</text>
</comment>